<keyword evidence="3" id="KW-1185">Reference proteome</keyword>
<dbReference type="Proteomes" id="UP000270094">
    <property type="component" value="Unassembled WGS sequence"/>
</dbReference>
<feature type="region of interest" description="Disordered" evidence="1">
    <location>
        <begin position="49"/>
        <end position="81"/>
    </location>
</feature>
<reference evidence="2 3" key="1">
    <citation type="submission" date="2018-11" db="EMBL/GenBank/DDBJ databases">
        <authorList>
            <consortium name="Pathogen Informatics"/>
        </authorList>
    </citation>
    <scope>NUCLEOTIDE SEQUENCE [LARGE SCALE GENOMIC DNA]</scope>
</reference>
<dbReference type="GO" id="GO:0005930">
    <property type="term" value="C:axoneme"/>
    <property type="evidence" value="ECO:0007669"/>
    <property type="project" value="TreeGrafter"/>
</dbReference>
<dbReference type="OrthoDB" id="272687at2759"/>
<dbReference type="PANTHER" id="PTHR21532">
    <property type="entry name" value="PHOSPHODIESTERASE HL"/>
    <property type="match status" value="1"/>
</dbReference>
<accession>A0A3P7IZQ1</accession>
<dbReference type="EMBL" id="UYYB01030943">
    <property type="protein sequence ID" value="VDM73483.1"/>
    <property type="molecule type" value="Genomic_DNA"/>
</dbReference>
<evidence type="ECO:0000256" key="1">
    <source>
        <dbReference type="SAM" id="MobiDB-lite"/>
    </source>
</evidence>
<sequence length="108" mass="12369">MQGPRTKNVYDVNALLQEPSRLNSATVRSREEYLRMQRDRLLAMKASEREKQMNEVSQRASQERPRTAKAARGLMRGSRGGIENDDVLAARREIVEKLKTEIEAKANI</sequence>
<proteinExistence type="predicted"/>
<organism evidence="2 3">
    <name type="scientific">Strongylus vulgaris</name>
    <name type="common">Blood worm</name>
    <dbReference type="NCBI Taxonomy" id="40348"/>
    <lineage>
        <taxon>Eukaryota</taxon>
        <taxon>Metazoa</taxon>
        <taxon>Ecdysozoa</taxon>
        <taxon>Nematoda</taxon>
        <taxon>Chromadorea</taxon>
        <taxon>Rhabditida</taxon>
        <taxon>Rhabditina</taxon>
        <taxon>Rhabditomorpha</taxon>
        <taxon>Strongyloidea</taxon>
        <taxon>Strongylidae</taxon>
        <taxon>Strongylus</taxon>
    </lineage>
</organism>
<protein>
    <submittedName>
        <fullName evidence="2">Uncharacterized protein</fullName>
    </submittedName>
</protein>
<dbReference type="PANTHER" id="PTHR21532:SF0">
    <property type="entry name" value="CILIA- AND FLAGELLA-ASSOCIATED PROTEIN 36"/>
    <property type="match status" value="1"/>
</dbReference>
<evidence type="ECO:0000313" key="3">
    <source>
        <dbReference type="Proteomes" id="UP000270094"/>
    </source>
</evidence>
<gene>
    <name evidence="2" type="ORF">SVUK_LOCUS8481</name>
</gene>
<dbReference type="AlphaFoldDB" id="A0A3P7IZQ1"/>
<evidence type="ECO:0000313" key="2">
    <source>
        <dbReference type="EMBL" id="VDM73483.1"/>
    </source>
</evidence>
<dbReference type="InterPro" id="IPR038888">
    <property type="entry name" value="CFAP36"/>
</dbReference>
<name>A0A3P7IZQ1_STRVU</name>
<dbReference type="GO" id="GO:0097546">
    <property type="term" value="C:ciliary base"/>
    <property type="evidence" value="ECO:0007669"/>
    <property type="project" value="TreeGrafter"/>
</dbReference>